<dbReference type="InterPro" id="IPR001202">
    <property type="entry name" value="WW_dom"/>
</dbReference>
<feature type="compositionally biased region" description="Polar residues" evidence="3">
    <location>
        <begin position="271"/>
        <end position="280"/>
    </location>
</feature>
<feature type="region of interest" description="Disordered" evidence="3">
    <location>
        <begin position="142"/>
        <end position="179"/>
    </location>
</feature>
<dbReference type="Gene3D" id="2.20.70.10">
    <property type="match status" value="1"/>
</dbReference>
<dbReference type="PANTHER" id="PTHR14791:SF42">
    <property type="entry name" value="F16L1.2 PROTEIN"/>
    <property type="match status" value="1"/>
</dbReference>
<keyword evidence="6" id="KW-1185">Reference proteome</keyword>
<evidence type="ECO:0000256" key="1">
    <source>
        <dbReference type="ARBA" id="ARBA00004496"/>
    </source>
</evidence>
<dbReference type="Pfam" id="PF24747">
    <property type="entry name" value="Zn-ribbon_GIR1"/>
    <property type="match status" value="1"/>
</dbReference>
<dbReference type="Pfam" id="PF00397">
    <property type="entry name" value="WW"/>
    <property type="match status" value="1"/>
</dbReference>
<evidence type="ECO:0000256" key="3">
    <source>
        <dbReference type="SAM" id="MobiDB-lite"/>
    </source>
</evidence>
<dbReference type="InterPro" id="IPR051105">
    <property type="entry name" value="WWC/KIBRA_Hippo_Reg"/>
</dbReference>
<name>A0ABD3IF88_9MARC</name>
<dbReference type="Proteomes" id="UP001633002">
    <property type="component" value="Unassembled WGS sequence"/>
</dbReference>
<protein>
    <recommendedName>
        <fullName evidence="4">WW domain-containing protein</fullName>
    </recommendedName>
</protein>
<evidence type="ECO:0000256" key="2">
    <source>
        <dbReference type="ARBA" id="ARBA00022490"/>
    </source>
</evidence>
<dbReference type="EMBL" id="JBJQOH010000001">
    <property type="protein sequence ID" value="KAL3700189.1"/>
    <property type="molecule type" value="Genomic_DNA"/>
</dbReference>
<comment type="caution">
    <text evidence="5">The sequence shown here is derived from an EMBL/GenBank/DDBJ whole genome shotgun (WGS) entry which is preliminary data.</text>
</comment>
<feature type="region of interest" description="Disordered" evidence="3">
    <location>
        <begin position="266"/>
        <end position="319"/>
    </location>
</feature>
<evidence type="ECO:0000313" key="5">
    <source>
        <dbReference type="EMBL" id="KAL3700189.1"/>
    </source>
</evidence>
<feature type="region of interest" description="Disordered" evidence="3">
    <location>
        <begin position="385"/>
        <end position="409"/>
    </location>
</feature>
<feature type="compositionally biased region" description="Low complexity" evidence="3">
    <location>
        <begin position="29"/>
        <end position="43"/>
    </location>
</feature>
<dbReference type="SUPFAM" id="SSF51045">
    <property type="entry name" value="WW domain"/>
    <property type="match status" value="1"/>
</dbReference>
<dbReference type="GO" id="GO:0005737">
    <property type="term" value="C:cytoplasm"/>
    <property type="evidence" value="ECO:0007669"/>
    <property type="project" value="UniProtKB-SubCell"/>
</dbReference>
<feature type="compositionally biased region" description="Basic and acidic residues" evidence="3">
    <location>
        <begin position="400"/>
        <end position="409"/>
    </location>
</feature>
<comment type="subcellular location">
    <subcellularLocation>
        <location evidence="1">Cytoplasm</location>
    </subcellularLocation>
</comment>
<keyword evidence="2" id="KW-0963">Cytoplasm</keyword>
<proteinExistence type="predicted"/>
<feature type="domain" description="WW" evidence="4">
    <location>
        <begin position="96"/>
        <end position="130"/>
    </location>
</feature>
<evidence type="ECO:0000313" key="6">
    <source>
        <dbReference type="Proteomes" id="UP001633002"/>
    </source>
</evidence>
<gene>
    <name evidence="5" type="ORF">R1sor_018211</name>
</gene>
<organism evidence="5 6">
    <name type="scientific">Riccia sorocarpa</name>
    <dbReference type="NCBI Taxonomy" id="122646"/>
    <lineage>
        <taxon>Eukaryota</taxon>
        <taxon>Viridiplantae</taxon>
        <taxon>Streptophyta</taxon>
        <taxon>Embryophyta</taxon>
        <taxon>Marchantiophyta</taxon>
        <taxon>Marchantiopsida</taxon>
        <taxon>Marchantiidae</taxon>
        <taxon>Marchantiales</taxon>
        <taxon>Ricciaceae</taxon>
        <taxon>Riccia</taxon>
    </lineage>
</organism>
<dbReference type="PANTHER" id="PTHR14791">
    <property type="entry name" value="BOMB/KIRA PROTEINS"/>
    <property type="match status" value="1"/>
</dbReference>
<dbReference type="InterPro" id="IPR056440">
    <property type="entry name" value="Zn-ribbon_GIR1"/>
</dbReference>
<feature type="compositionally biased region" description="Low complexity" evidence="3">
    <location>
        <begin position="295"/>
        <end position="312"/>
    </location>
</feature>
<accession>A0ABD3IF88</accession>
<reference evidence="5 6" key="1">
    <citation type="submission" date="2024-09" db="EMBL/GenBank/DDBJ databases">
        <title>Chromosome-scale assembly of Riccia sorocarpa.</title>
        <authorList>
            <person name="Paukszto L."/>
        </authorList>
    </citation>
    <scope>NUCLEOTIDE SEQUENCE [LARGE SCALE GENOMIC DNA]</scope>
    <source>
        <strain evidence="5">LP-2024</strain>
        <tissue evidence="5">Aerial parts of the thallus</tissue>
    </source>
</reference>
<feature type="compositionally biased region" description="Basic and acidic residues" evidence="3">
    <location>
        <begin position="150"/>
        <end position="166"/>
    </location>
</feature>
<sequence length="409" mass="43776">MMAVAMEVGWHGTELGSPSFAHLKHKTPSGNKNTNSSSSSWGGADPQKLLQLMMGQIQEESRPTLDLFDKKSSLSVAEADSDHRADAEFVELDPDLPLPSGWEKCLDLKSGKVYYVNRHTGAESRSDPRKLQQVSSTMPEVLQVASASPRTRDFLGSREAETEKLGETSSASARSLLPSFSGRGIDKEKELSESTTTLFSNGKRDKWGGHGWLSSGSSLTDRLLIEVGGADSGLDLKLNLQGKTQQSSVCTLEKVEMALMRSEKMLGKRVASTSRSSPAQPDQLLRGNHSAAHLSPSPSTSSSSTSTSSRPPIGGYQLLDKENQNSNKRHAAGAAAAATTSPVLVANEGESAAQEMVMVGGCKNCAMFVMLSKSNPSCPRCGTSAALDFSSPPLPSSKRTKFEMIDRHE</sequence>
<dbReference type="AlphaFoldDB" id="A0ABD3IF88"/>
<evidence type="ECO:0000259" key="4">
    <source>
        <dbReference type="PROSITE" id="PS50020"/>
    </source>
</evidence>
<dbReference type="InterPro" id="IPR036020">
    <property type="entry name" value="WW_dom_sf"/>
</dbReference>
<dbReference type="CDD" id="cd00201">
    <property type="entry name" value="WW"/>
    <property type="match status" value="1"/>
</dbReference>
<dbReference type="PROSITE" id="PS50020">
    <property type="entry name" value="WW_DOMAIN_2"/>
    <property type="match status" value="1"/>
</dbReference>
<feature type="region of interest" description="Disordered" evidence="3">
    <location>
        <begin position="17"/>
        <end position="45"/>
    </location>
</feature>